<keyword evidence="1" id="KW-0812">Transmembrane</keyword>
<dbReference type="Proteomes" id="UP000500857">
    <property type="component" value="Chromosome"/>
</dbReference>
<name>A0A6H1TXE3_9CYAN</name>
<organism evidence="2 3">
    <name type="scientific">Oxynema aestuarii AP17</name>
    <dbReference type="NCBI Taxonomy" id="2064643"/>
    <lineage>
        <taxon>Bacteria</taxon>
        <taxon>Bacillati</taxon>
        <taxon>Cyanobacteriota</taxon>
        <taxon>Cyanophyceae</taxon>
        <taxon>Oscillatoriophycideae</taxon>
        <taxon>Oscillatoriales</taxon>
        <taxon>Oscillatoriaceae</taxon>
        <taxon>Oxynema</taxon>
        <taxon>Oxynema aestuarii</taxon>
    </lineage>
</organism>
<evidence type="ECO:0000313" key="2">
    <source>
        <dbReference type="EMBL" id="QIZ70029.1"/>
    </source>
</evidence>
<dbReference type="AlphaFoldDB" id="A0A6H1TXE3"/>
<reference evidence="2 3" key="1">
    <citation type="submission" date="2020-04" db="EMBL/GenBank/DDBJ databases">
        <authorList>
            <person name="Basu S."/>
            <person name="Maruthanayagam V."/>
            <person name="Chakraborty S."/>
            <person name="Pramanik A."/>
            <person name="Mukherjee J."/>
            <person name="Brink B."/>
        </authorList>
    </citation>
    <scope>NUCLEOTIDE SEQUENCE [LARGE SCALE GENOMIC DNA]</scope>
    <source>
        <strain evidence="2 3">AP17</strain>
    </source>
</reference>
<keyword evidence="1" id="KW-0472">Membrane</keyword>
<accession>A0A6H1TXE3</accession>
<dbReference type="KEGG" id="oxy:HCG48_05120"/>
<feature type="transmembrane region" description="Helical" evidence="1">
    <location>
        <begin position="12"/>
        <end position="32"/>
    </location>
</feature>
<dbReference type="RefSeq" id="WP_168568186.1">
    <property type="nucleotide sequence ID" value="NZ_CP051167.1"/>
</dbReference>
<dbReference type="EMBL" id="CP051167">
    <property type="protein sequence ID" value="QIZ70029.1"/>
    <property type="molecule type" value="Genomic_DNA"/>
</dbReference>
<evidence type="ECO:0000256" key="1">
    <source>
        <dbReference type="SAM" id="Phobius"/>
    </source>
</evidence>
<gene>
    <name evidence="2" type="ORF">HCG48_05120</name>
</gene>
<proteinExistence type="predicted"/>
<evidence type="ECO:0000313" key="3">
    <source>
        <dbReference type="Proteomes" id="UP000500857"/>
    </source>
</evidence>
<keyword evidence="3" id="KW-1185">Reference proteome</keyword>
<dbReference type="InterPro" id="IPR026411">
    <property type="entry name" value="Cyanosort_A_assoc"/>
</dbReference>
<protein>
    <submittedName>
        <fullName evidence="2">Cyanoexosortase A system-associated protein</fullName>
    </submittedName>
</protein>
<dbReference type="NCBIfam" id="TIGR04153">
    <property type="entry name" value="cyanosortA_assc"/>
    <property type="match status" value="1"/>
</dbReference>
<keyword evidence="1" id="KW-1133">Transmembrane helix</keyword>
<sequence length="223" mass="25539">MLKEKIWSQPIRIGFLAVTFCAVLLGTIKVVFIPGSTQPVGEFNFPDSVNLEGWQLESSSAIATVEDSNRIAARDYQYSRNDRSVDIQMHYIVQTEGDIRGFIKQYLKTQTLAGTLAVRERENIGTYQLWASGDRAYLSACINPRGETTVTGDQFRQNRNSHDLTPPRILLWLIGQQELRDFTCLWTVLSATTDPDSLEQTYSTLENVWFSWYQQWRPLFPSS</sequence>